<protein>
    <recommendedName>
        <fullName evidence="2">Tyr recombinase domain-containing protein</fullName>
    </recommendedName>
</protein>
<sequence>REIHPHILRHTFATRLMSKTSMRVVQELLGHKNLSSTQIYTHPNNADLQEAIDSLNEKS</sequence>
<reference evidence="3" key="1">
    <citation type="journal article" date="2014" name="Front. Microbiol.">
        <title>High frequency of phylogenetically diverse reductive dehalogenase-homologous genes in deep subseafloor sedimentary metagenomes.</title>
        <authorList>
            <person name="Kawai M."/>
            <person name="Futagami T."/>
            <person name="Toyoda A."/>
            <person name="Takaki Y."/>
            <person name="Nishi S."/>
            <person name="Hori S."/>
            <person name="Arai W."/>
            <person name="Tsubouchi T."/>
            <person name="Morono Y."/>
            <person name="Uchiyama I."/>
            <person name="Ito T."/>
            <person name="Fujiyama A."/>
            <person name="Inagaki F."/>
            <person name="Takami H."/>
        </authorList>
    </citation>
    <scope>NUCLEOTIDE SEQUENCE</scope>
    <source>
        <strain evidence="3">Expedition CK06-06</strain>
    </source>
</reference>
<dbReference type="InterPro" id="IPR002104">
    <property type="entry name" value="Integrase_catalytic"/>
</dbReference>
<dbReference type="PROSITE" id="PS51898">
    <property type="entry name" value="TYR_RECOMBINASE"/>
    <property type="match status" value="1"/>
</dbReference>
<dbReference type="GO" id="GO:0003677">
    <property type="term" value="F:DNA binding"/>
    <property type="evidence" value="ECO:0007669"/>
    <property type="project" value="InterPro"/>
</dbReference>
<comment type="caution">
    <text evidence="3">The sequence shown here is derived from an EMBL/GenBank/DDBJ whole genome shotgun (WGS) entry which is preliminary data.</text>
</comment>
<keyword evidence="1" id="KW-0233">DNA recombination</keyword>
<dbReference type="GO" id="GO:0015074">
    <property type="term" value="P:DNA integration"/>
    <property type="evidence" value="ECO:0007669"/>
    <property type="project" value="InterPro"/>
</dbReference>
<evidence type="ECO:0000313" key="3">
    <source>
        <dbReference type="EMBL" id="GAH96402.1"/>
    </source>
</evidence>
<feature type="domain" description="Tyr recombinase" evidence="2">
    <location>
        <begin position="1"/>
        <end position="53"/>
    </location>
</feature>
<feature type="non-terminal residue" evidence="3">
    <location>
        <position position="1"/>
    </location>
</feature>
<dbReference type="AlphaFoldDB" id="X1JQQ9"/>
<dbReference type="EMBL" id="BARU01047101">
    <property type="protein sequence ID" value="GAH96402.1"/>
    <property type="molecule type" value="Genomic_DNA"/>
</dbReference>
<accession>X1JQQ9</accession>
<dbReference type="GO" id="GO:0006310">
    <property type="term" value="P:DNA recombination"/>
    <property type="evidence" value="ECO:0007669"/>
    <property type="project" value="UniProtKB-KW"/>
</dbReference>
<proteinExistence type="predicted"/>
<organism evidence="3">
    <name type="scientific">marine sediment metagenome</name>
    <dbReference type="NCBI Taxonomy" id="412755"/>
    <lineage>
        <taxon>unclassified sequences</taxon>
        <taxon>metagenomes</taxon>
        <taxon>ecological metagenomes</taxon>
    </lineage>
</organism>
<evidence type="ECO:0000259" key="2">
    <source>
        <dbReference type="PROSITE" id="PS51898"/>
    </source>
</evidence>
<dbReference type="Pfam" id="PF00589">
    <property type="entry name" value="Phage_integrase"/>
    <property type="match status" value="1"/>
</dbReference>
<evidence type="ECO:0000256" key="1">
    <source>
        <dbReference type="ARBA" id="ARBA00023172"/>
    </source>
</evidence>
<dbReference type="Gene3D" id="1.10.443.10">
    <property type="entry name" value="Intergrase catalytic core"/>
    <property type="match status" value="1"/>
</dbReference>
<dbReference type="SUPFAM" id="SSF56349">
    <property type="entry name" value="DNA breaking-rejoining enzymes"/>
    <property type="match status" value="1"/>
</dbReference>
<name>X1JQQ9_9ZZZZ</name>
<dbReference type="InterPro" id="IPR013762">
    <property type="entry name" value="Integrase-like_cat_sf"/>
</dbReference>
<gene>
    <name evidence="3" type="ORF">S03H2_70733</name>
</gene>
<dbReference type="InterPro" id="IPR011010">
    <property type="entry name" value="DNA_brk_join_enz"/>
</dbReference>